<dbReference type="AlphaFoldDB" id="A9L447"/>
<dbReference type="Pfam" id="PF13103">
    <property type="entry name" value="TonB_2"/>
    <property type="match status" value="1"/>
</dbReference>
<proteinExistence type="predicted"/>
<protein>
    <submittedName>
        <fullName evidence="1">Uncharacterized protein</fullName>
    </submittedName>
</protein>
<sequence>MYKIILIIVFGLVFCGCASKSRVPKSCDTVKECSVLVMNKIQSNLVVDESFKDQMVKVNFHLDEQANVVNYSVIQPSQLAELNEAVKAAVYASSPFSEVLFAAPVVFTEIKEINLTVTPYFN</sequence>
<dbReference type="Gene3D" id="3.30.1150.10">
    <property type="match status" value="1"/>
</dbReference>
<dbReference type="HOGENOM" id="CLU_2025149_0_0_6"/>
<dbReference type="GeneID" id="11771373"/>
<reference evidence="1 2" key="1">
    <citation type="submission" date="2007-11" db="EMBL/GenBank/DDBJ databases">
        <title>Complete sequence of chromosome of Shewanella baltica OS195.</title>
        <authorList>
            <consortium name="US DOE Joint Genome Institute"/>
            <person name="Copeland A."/>
            <person name="Lucas S."/>
            <person name="Lapidus A."/>
            <person name="Barry K."/>
            <person name="Glavina del Rio T."/>
            <person name="Dalin E."/>
            <person name="Tice H."/>
            <person name="Pitluck S."/>
            <person name="Chain P."/>
            <person name="Malfatti S."/>
            <person name="Shin M."/>
            <person name="Vergez L."/>
            <person name="Schmutz J."/>
            <person name="Larimer F."/>
            <person name="Land M."/>
            <person name="Hauser L."/>
            <person name="Kyrpides N."/>
            <person name="Kim E."/>
            <person name="Brettar I."/>
            <person name="Rodrigues J."/>
            <person name="Konstantinidis K."/>
            <person name="Klappenbach J."/>
            <person name="Hofle M."/>
            <person name="Tiedje J."/>
            <person name="Richardson P."/>
        </authorList>
    </citation>
    <scope>NUCLEOTIDE SEQUENCE [LARGE SCALE GENOMIC DNA]</scope>
    <source>
        <strain evidence="1 2">OS195</strain>
    </source>
</reference>
<accession>A9L447</accession>
<evidence type="ECO:0000313" key="1">
    <source>
        <dbReference type="EMBL" id="ABX48264.1"/>
    </source>
</evidence>
<dbReference type="RefSeq" id="WP_006085813.1">
    <property type="nucleotide sequence ID" value="NC_009997.1"/>
</dbReference>
<dbReference type="Proteomes" id="UP000000770">
    <property type="component" value="Chromosome"/>
</dbReference>
<dbReference type="PROSITE" id="PS51257">
    <property type="entry name" value="PROKAR_LIPOPROTEIN"/>
    <property type="match status" value="1"/>
</dbReference>
<name>A9L447_SHEB9</name>
<organism evidence="1 2">
    <name type="scientific">Shewanella baltica (strain OS195)</name>
    <dbReference type="NCBI Taxonomy" id="399599"/>
    <lineage>
        <taxon>Bacteria</taxon>
        <taxon>Pseudomonadati</taxon>
        <taxon>Pseudomonadota</taxon>
        <taxon>Gammaproteobacteria</taxon>
        <taxon>Alteromonadales</taxon>
        <taxon>Shewanellaceae</taxon>
        <taxon>Shewanella</taxon>
    </lineage>
</organism>
<dbReference type="KEGG" id="sbn:Sbal195_1088"/>
<evidence type="ECO:0000313" key="2">
    <source>
        <dbReference type="Proteomes" id="UP000000770"/>
    </source>
</evidence>
<dbReference type="SUPFAM" id="SSF74653">
    <property type="entry name" value="TolA/TonB C-terminal domain"/>
    <property type="match status" value="1"/>
</dbReference>
<dbReference type="EMBL" id="CP000891">
    <property type="protein sequence ID" value="ABX48264.1"/>
    <property type="molecule type" value="Genomic_DNA"/>
</dbReference>
<gene>
    <name evidence="1" type="ordered locus">Sbal195_1088</name>
</gene>